<gene>
    <name evidence="10" type="ORF">A3E39_00065</name>
</gene>
<dbReference type="InterPro" id="IPR017927">
    <property type="entry name" value="FAD-bd_FR_type"/>
</dbReference>
<dbReference type="Pfam" id="PF00175">
    <property type="entry name" value="NAD_binding_1"/>
    <property type="match status" value="1"/>
</dbReference>
<protein>
    <recommendedName>
        <fullName evidence="9">FAD-binding FR-type domain-containing protein</fullName>
    </recommendedName>
</protein>
<keyword evidence="4" id="KW-0479">Metal-binding</keyword>
<dbReference type="InterPro" id="IPR017938">
    <property type="entry name" value="Riboflavin_synthase-like_b-brl"/>
</dbReference>
<keyword evidence="6" id="KW-0560">Oxidoreductase</keyword>
<evidence type="ECO:0000256" key="2">
    <source>
        <dbReference type="ARBA" id="ARBA00022630"/>
    </source>
</evidence>
<dbReference type="InterPro" id="IPR050415">
    <property type="entry name" value="MRET"/>
</dbReference>
<dbReference type="STRING" id="1802399.A3E39_00065"/>
<evidence type="ECO:0000256" key="1">
    <source>
        <dbReference type="ARBA" id="ARBA00001974"/>
    </source>
</evidence>
<keyword evidence="8" id="KW-0411">Iron-sulfur</keyword>
<evidence type="ECO:0000256" key="4">
    <source>
        <dbReference type="ARBA" id="ARBA00022723"/>
    </source>
</evidence>
<dbReference type="SUPFAM" id="SSF52343">
    <property type="entry name" value="Ferredoxin reductase-like, C-terminal NADP-linked domain"/>
    <property type="match status" value="1"/>
</dbReference>
<dbReference type="Proteomes" id="UP000176603">
    <property type="component" value="Unassembled WGS sequence"/>
</dbReference>
<comment type="caution">
    <text evidence="10">The sequence shown here is derived from an EMBL/GenBank/DDBJ whole genome shotgun (WGS) entry which is preliminary data.</text>
</comment>
<dbReference type="PANTHER" id="PTHR47354:SF6">
    <property type="entry name" value="NADH OXIDOREDUCTASE HCR"/>
    <property type="match status" value="1"/>
</dbReference>
<dbReference type="GO" id="GO:0051537">
    <property type="term" value="F:2 iron, 2 sulfur cluster binding"/>
    <property type="evidence" value="ECO:0007669"/>
    <property type="project" value="UniProtKB-KW"/>
</dbReference>
<dbReference type="Gene3D" id="3.40.50.80">
    <property type="entry name" value="Nucleotide-binding domain of ferredoxin-NADP reductase (FNR) module"/>
    <property type="match status" value="1"/>
</dbReference>
<dbReference type="PROSITE" id="PS51384">
    <property type="entry name" value="FAD_FR"/>
    <property type="match status" value="1"/>
</dbReference>
<proteinExistence type="predicted"/>
<dbReference type="GO" id="GO:0046872">
    <property type="term" value="F:metal ion binding"/>
    <property type="evidence" value="ECO:0007669"/>
    <property type="project" value="UniProtKB-KW"/>
</dbReference>
<comment type="cofactor">
    <cofactor evidence="1">
        <name>FAD</name>
        <dbReference type="ChEBI" id="CHEBI:57692"/>
    </cofactor>
</comment>
<dbReference type="InterPro" id="IPR039261">
    <property type="entry name" value="FNR_nucleotide-bd"/>
</dbReference>
<dbReference type="CDD" id="cd00322">
    <property type="entry name" value="FNR_like"/>
    <property type="match status" value="1"/>
</dbReference>
<accession>A0A1F7UMI0</accession>
<feature type="domain" description="FAD-binding FR-type" evidence="9">
    <location>
        <begin position="7"/>
        <end position="116"/>
    </location>
</feature>
<evidence type="ECO:0000313" key="10">
    <source>
        <dbReference type="EMBL" id="OGL79501.1"/>
    </source>
</evidence>
<name>A0A1F7UMI0_9BACT</name>
<evidence type="ECO:0000256" key="7">
    <source>
        <dbReference type="ARBA" id="ARBA00023004"/>
    </source>
</evidence>
<sequence length="248" mass="27782">MIPPPQTVQRRYRVIENRPIADGIFRLLLEPVEDPIPPFQAGQWVGLHLLNPDGSVWAKSAYSIANAPTTYGPDLPAGRQVELAIKVEGDFTTRASTLKTGDTVFLTGPWGVFTLPKNEPRLVMFAGGIGVTPLLSMVREACATDLRSDILFFHSNQTCRDAAYADELRSLAARCPRLRLIEVCTRETHVGGEKESKRIDVEMLDRYIKDYTVGAYLMCGPREFMDGLKRMLQDKGVDPKKIRKELFS</sequence>
<dbReference type="SUPFAM" id="SSF63380">
    <property type="entry name" value="Riboflavin synthase domain-like"/>
    <property type="match status" value="1"/>
</dbReference>
<evidence type="ECO:0000256" key="5">
    <source>
        <dbReference type="ARBA" id="ARBA00022827"/>
    </source>
</evidence>
<keyword evidence="7" id="KW-0408">Iron</keyword>
<keyword evidence="2" id="KW-0285">Flavoprotein</keyword>
<dbReference type="PRINTS" id="PR00410">
    <property type="entry name" value="PHEHYDRXLASE"/>
</dbReference>
<evidence type="ECO:0000256" key="3">
    <source>
        <dbReference type="ARBA" id="ARBA00022714"/>
    </source>
</evidence>
<dbReference type="PANTHER" id="PTHR47354">
    <property type="entry name" value="NADH OXIDOREDUCTASE HCR"/>
    <property type="match status" value="1"/>
</dbReference>
<evidence type="ECO:0000256" key="6">
    <source>
        <dbReference type="ARBA" id="ARBA00023002"/>
    </source>
</evidence>
<organism evidence="10 11">
    <name type="scientific">Candidatus Uhrbacteria bacterium RIFCSPHIGHO2_12_FULL_60_25</name>
    <dbReference type="NCBI Taxonomy" id="1802399"/>
    <lineage>
        <taxon>Bacteria</taxon>
        <taxon>Candidatus Uhriibacteriota</taxon>
    </lineage>
</organism>
<dbReference type="AlphaFoldDB" id="A0A1F7UMI0"/>
<dbReference type="InterPro" id="IPR001433">
    <property type="entry name" value="OxRdtase_FAD/NAD-bd"/>
</dbReference>
<keyword evidence="5" id="KW-0274">FAD</keyword>
<dbReference type="Gene3D" id="2.40.30.10">
    <property type="entry name" value="Translation factors"/>
    <property type="match status" value="1"/>
</dbReference>
<evidence type="ECO:0000259" key="9">
    <source>
        <dbReference type="PROSITE" id="PS51384"/>
    </source>
</evidence>
<reference evidence="10 11" key="1">
    <citation type="journal article" date="2016" name="Nat. Commun.">
        <title>Thousands of microbial genomes shed light on interconnected biogeochemical processes in an aquifer system.</title>
        <authorList>
            <person name="Anantharaman K."/>
            <person name="Brown C.T."/>
            <person name="Hug L.A."/>
            <person name="Sharon I."/>
            <person name="Castelle C.J."/>
            <person name="Probst A.J."/>
            <person name="Thomas B.C."/>
            <person name="Singh A."/>
            <person name="Wilkins M.J."/>
            <person name="Karaoz U."/>
            <person name="Brodie E.L."/>
            <person name="Williams K.H."/>
            <person name="Hubbard S.S."/>
            <person name="Banfield J.F."/>
        </authorList>
    </citation>
    <scope>NUCLEOTIDE SEQUENCE [LARGE SCALE GENOMIC DNA]</scope>
</reference>
<evidence type="ECO:0000256" key="8">
    <source>
        <dbReference type="ARBA" id="ARBA00023014"/>
    </source>
</evidence>
<evidence type="ECO:0000313" key="11">
    <source>
        <dbReference type="Proteomes" id="UP000176603"/>
    </source>
</evidence>
<keyword evidence="3" id="KW-0001">2Fe-2S</keyword>
<dbReference type="GO" id="GO:0016491">
    <property type="term" value="F:oxidoreductase activity"/>
    <property type="evidence" value="ECO:0007669"/>
    <property type="project" value="UniProtKB-KW"/>
</dbReference>
<dbReference type="EMBL" id="MGEH01000007">
    <property type="protein sequence ID" value="OGL79501.1"/>
    <property type="molecule type" value="Genomic_DNA"/>
</dbReference>